<evidence type="ECO:0000313" key="2">
    <source>
        <dbReference type="EMBL" id="PWG16564.1"/>
    </source>
</evidence>
<dbReference type="PROSITE" id="PS50937">
    <property type="entry name" value="HTH_MERR_2"/>
    <property type="match status" value="1"/>
</dbReference>
<dbReference type="GO" id="GO:0003677">
    <property type="term" value="F:DNA binding"/>
    <property type="evidence" value="ECO:0007669"/>
    <property type="project" value="InterPro"/>
</dbReference>
<dbReference type="PANTHER" id="PTHR34580">
    <property type="match status" value="1"/>
</dbReference>
<dbReference type="PROSITE" id="PS52050">
    <property type="entry name" value="WYL"/>
    <property type="match status" value="1"/>
</dbReference>
<dbReference type="OrthoDB" id="7626446at2"/>
<evidence type="ECO:0000313" key="3">
    <source>
        <dbReference type="Proteomes" id="UP000245293"/>
    </source>
</evidence>
<organism evidence="2 3">
    <name type="scientific">Salibaculum griseiflavum</name>
    <dbReference type="NCBI Taxonomy" id="1914409"/>
    <lineage>
        <taxon>Bacteria</taxon>
        <taxon>Pseudomonadati</taxon>
        <taxon>Pseudomonadota</taxon>
        <taxon>Alphaproteobacteria</taxon>
        <taxon>Rhodobacterales</taxon>
        <taxon>Roseobacteraceae</taxon>
        <taxon>Salibaculum</taxon>
    </lineage>
</organism>
<keyword evidence="3" id="KW-1185">Reference proteome</keyword>
<comment type="caution">
    <text evidence="2">The sequence shown here is derived from an EMBL/GenBank/DDBJ whole genome shotgun (WGS) entry which is preliminary data.</text>
</comment>
<dbReference type="Pfam" id="PF13280">
    <property type="entry name" value="WYL"/>
    <property type="match status" value="1"/>
</dbReference>
<proteinExistence type="predicted"/>
<dbReference type="GO" id="GO:0006355">
    <property type="term" value="P:regulation of DNA-templated transcription"/>
    <property type="evidence" value="ECO:0007669"/>
    <property type="project" value="InterPro"/>
</dbReference>
<dbReference type="RefSeq" id="WP_109389161.1">
    <property type="nucleotide sequence ID" value="NZ_QETF01000012.1"/>
</dbReference>
<name>A0A2V1P407_9RHOB</name>
<dbReference type="EMBL" id="QETF01000012">
    <property type="protein sequence ID" value="PWG16564.1"/>
    <property type="molecule type" value="Genomic_DNA"/>
</dbReference>
<dbReference type="InterPro" id="IPR051534">
    <property type="entry name" value="CBASS_pafABC_assoc_protein"/>
</dbReference>
<dbReference type="Proteomes" id="UP000245293">
    <property type="component" value="Unassembled WGS sequence"/>
</dbReference>
<dbReference type="PANTHER" id="PTHR34580:SF1">
    <property type="entry name" value="PROTEIN PAFC"/>
    <property type="match status" value="1"/>
</dbReference>
<dbReference type="AlphaFoldDB" id="A0A2V1P407"/>
<dbReference type="Pfam" id="PF25583">
    <property type="entry name" value="WCX"/>
    <property type="match status" value="1"/>
</dbReference>
<protein>
    <submittedName>
        <fullName evidence="2">WYL domain-containing protein</fullName>
    </submittedName>
</protein>
<reference evidence="3" key="1">
    <citation type="submission" date="2018-05" db="EMBL/GenBank/DDBJ databases">
        <authorList>
            <person name="Du Z."/>
            <person name="Wang X."/>
        </authorList>
    </citation>
    <scope>NUCLEOTIDE SEQUENCE [LARGE SCALE GENOMIC DNA]</scope>
    <source>
        <strain evidence="3">WDS4C29</strain>
    </source>
</reference>
<gene>
    <name evidence="2" type="ORF">DFK10_11400</name>
</gene>
<dbReference type="InterPro" id="IPR057727">
    <property type="entry name" value="WCX_dom"/>
</dbReference>
<evidence type="ECO:0000259" key="1">
    <source>
        <dbReference type="PROSITE" id="PS50937"/>
    </source>
</evidence>
<sequence>MRKVLDVLRVAEAALARENGINLNDIQQLLKLRTRTAQRLIHLFEEAFPAVEKRKDPDRTRWWKLHDEPLIRYQGIREKELASMETAIQRARQHGSPLEVHHLESIRDRMLASMTPMEARVIKRDAKAVLEARGHAFRPGPCARLHPDVLAAIEEALETSMQLSVSYQGKEDKVPTDRTLDPYGLLFGIREYLIARDPDKDDRLRSFRLDRITSIAVTYQSFQKDPEVDLQAHAAKGFGSYYSEEEYGPVAWRFSPEAAKVAREFEFHPDQSVEDTDDGGMIVRFCASGWLEMAWHLYKWGDGVTVLEPAGLAKVVAEYRRGDFPSFP</sequence>
<accession>A0A2V1P407</accession>
<dbReference type="InterPro" id="IPR000551">
    <property type="entry name" value="MerR-type_HTH_dom"/>
</dbReference>
<feature type="domain" description="HTH merR-type" evidence="1">
    <location>
        <begin position="1"/>
        <end position="32"/>
    </location>
</feature>
<dbReference type="InterPro" id="IPR026881">
    <property type="entry name" value="WYL_dom"/>
</dbReference>